<reference evidence="7" key="2">
    <citation type="submission" date="2015-06" db="UniProtKB">
        <authorList>
            <consortium name="EnsemblMetazoa"/>
        </authorList>
    </citation>
    <scope>IDENTIFICATION</scope>
</reference>
<evidence type="ECO:0000313" key="8">
    <source>
        <dbReference type="Proteomes" id="UP000015104"/>
    </source>
</evidence>
<dbReference type="InterPro" id="IPR004843">
    <property type="entry name" value="Calcineurin-like_PHP"/>
</dbReference>
<dbReference type="SUPFAM" id="SSF56300">
    <property type="entry name" value="Metallo-dependent phosphatases"/>
    <property type="match status" value="1"/>
</dbReference>
<organism evidence="7 8">
    <name type="scientific">Tetranychus urticae</name>
    <name type="common">Two-spotted spider mite</name>
    <dbReference type="NCBI Taxonomy" id="32264"/>
    <lineage>
        <taxon>Eukaryota</taxon>
        <taxon>Metazoa</taxon>
        <taxon>Ecdysozoa</taxon>
        <taxon>Arthropoda</taxon>
        <taxon>Chelicerata</taxon>
        <taxon>Arachnida</taxon>
        <taxon>Acari</taxon>
        <taxon>Acariformes</taxon>
        <taxon>Trombidiformes</taxon>
        <taxon>Prostigmata</taxon>
        <taxon>Eleutherengona</taxon>
        <taxon>Raphignathae</taxon>
        <taxon>Tetranychoidea</taxon>
        <taxon>Tetranychidae</taxon>
        <taxon>Tetranychus</taxon>
    </lineage>
</organism>
<dbReference type="Pfam" id="PF14008">
    <property type="entry name" value="Metallophos_C"/>
    <property type="match status" value="1"/>
</dbReference>
<dbReference type="CDD" id="cd00839">
    <property type="entry name" value="MPP_PAPs"/>
    <property type="match status" value="1"/>
</dbReference>
<dbReference type="InterPro" id="IPR008963">
    <property type="entry name" value="Purple_acid_Pase-like_N"/>
</dbReference>
<dbReference type="Gene3D" id="3.60.21.10">
    <property type="match status" value="1"/>
</dbReference>
<gene>
    <name evidence="7" type="primary">107368270</name>
</gene>
<keyword evidence="2" id="KW-0325">Glycoprotein</keyword>
<dbReference type="Gene3D" id="2.60.40.380">
    <property type="entry name" value="Purple acid phosphatase-like, N-terminal"/>
    <property type="match status" value="1"/>
</dbReference>
<evidence type="ECO:0000256" key="2">
    <source>
        <dbReference type="ARBA" id="ARBA00023180"/>
    </source>
</evidence>
<dbReference type="PANTHER" id="PTHR45867">
    <property type="entry name" value="PURPLE ACID PHOSPHATASE"/>
    <property type="match status" value="1"/>
</dbReference>
<keyword evidence="3" id="KW-0378">Hydrolase</keyword>
<evidence type="ECO:0000259" key="5">
    <source>
        <dbReference type="Pfam" id="PF14008"/>
    </source>
</evidence>
<comment type="similarity">
    <text evidence="3">Belongs to the metallophosphoesterase superfamily. Purple acid phosphatase family.</text>
</comment>
<dbReference type="GO" id="GO:0003993">
    <property type="term" value="F:acid phosphatase activity"/>
    <property type="evidence" value="ECO:0007669"/>
    <property type="project" value="UniProtKB-EC"/>
</dbReference>
<dbReference type="PANTHER" id="PTHR45867:SF3">
    <property type="entry name" value="ACID PHOSPHATASE TYPE 7"/>
    <property type="match status" value="1"/>
</dbReference>
<feature type="domain" description="Calcineurin-like phosphoesterase" evidence="4">
    <location>
        <begin position="133"/>
        <end position="341"/>
    </location>
</feature>
<dbReference type="OrthoDB" id="45007at2759"/>
<dbReference type="KEGG" id="tut:107368270"/>
<dbReference type="InterPro" id="IPR041792">
    <property type="entry name" value="MPP_PAP"/>
</dbReference>
<dbReference type="Pfam" id="PF16656">
    <property type="entry name" value="Pur_ac_phosph_N"/>
    <property type="match status" value="1"/>
</dbReference>
<feature type="domain" description="Purple acid phosphatase N-terminal" evidence="6">
    <location>
        <begin position="32"/>
        <end position="123"/>
    </location>
</feature>
<feature type="chain" id="PRO_5007365897" description="Purple acid phosphatase" evidence="3">
    <location>
        <begin position="19"/>
        <end position="448"/>
    </location>
</feature>
<dbReference type="EMBL" id="CAEY01000697">
    <property type="status" value="NOT_ANNOTATED_CDS"/>
    <property type="molecule type" value="Genomic_DNA"/>
</dbReference>
<reference evidence="8" key="1">
    <citation type="submission" date="2011-08" db="EMBL/GenBank/DDBJ databases">
        <authorList>
            <person name="Rombauts S."/>
        </authorList>
    </citation>
    <scope>NUCLEOTIDE SEQUENCE</scope>
    <source>
        <strain evidence="8">London</strain>
    </source>
</reference>
<evidence type="ECO:0000259" key="6">
    <source>
        <dbReference type="Pfam" id="PF16656"/>
    </source>
</evidence>
<dbReference type="EnsemblMetazoa" id="tetur26g01480.1">
    <property type="protein sequence ID" value="tetur26g01480.1"/>
    <property type="gene ID" value="tetur26g01480"/>
</dbReference>
<keyword evidence="8" id="KW-1185">Reference proteome</keyword>
<evidence type="ECO:0000256" key="1">
    <source>
        <dbReference type="ARBA" id="ARBA00022729"/>
    </source>
</evidence>
<feature type="domain" description="Purple acid phosphatase C-terminal" evidence="5">
    <location>
        <begin position="367"/>
        <end position="429"/>
    </location>
</feature>
<dbReference type="HOGENOM" id="CLU_013387_5_0_1"/>
<keyword evidence="1 3" id="KW-0732">Signal</keyword>
<dbReference type="InterPro" id="IPR015914">
    <property type="entry name" value="PAPs_N"/>
</dbReference>
<dbReference type="AlphaFoldDB" id="T1KXV2"/>
<protein>
    <recommendedName>
        <fullName evidence="3">Purple acid phosphatase</fullName>
        <ecNumber evidence="3">3.1.3.2</ecNumber>
    </recommendedName>
</protein>
<comment type="catalytic activity">
    <reaction evidence="3">
        <text>a phosphate monoester + H2O = an alcohol + phosphate</text>
        <dbReference type="Rhea" id="RHEA:15017"/>
        <dbReference type="ChEBI" id="CHEBI:15377"/>
        <dbReference type="ChEBI" id="CHEBI:30879"/>
        <dbReference type="ChEBI" id="CHEBI:43474"/>
        <dbReference type="ChEBI" id="CHEBI:67140"/>
        <dbReference type="EC" id="3.1.3.2"/>
    </reaction>
</comment>
<proteinExistence type="inferred from homology"/>
<dbReference type="SUPFAM" id="SSF49363">
    <property type="entry name" value="Purple acid phosphatase, N-terminal domain"/>
    <property type="match status" value="1"/>
</dbReference>
<accession>T1KXV2</accession>
<feature type="signal peptide" evidence="3">
    <location>
        <begin position="1"/>
        <end position="18"/>
    </location>
</feature>
<dbReference type="STRING" id="32264.T1KXV2"/>
<dbReference type="OMA" id="DCTHHET"/>
<dbReference type="Proteomes" id="UP000015104">
    <property type="component" value="Unassembled WGS sequence"/>
</dbReference>
<dbReference type="InterPro" id="IPR025733">
    <property type="entry name" value="PAPs_C"/>
</dbReference>
<evidence type="ECO:0000259" key="4">
    <source>
        <dbReference type="Pfam" id="PF00149"/>
    </source>
</evidence>
<dbReference type="GO" id="GO:0046872">
    <property type="term" value="F:metal ion binding"/>
    <property type="evidence" value="ECO:0007669"/>
    <property type="project" value="InterPro"/>
</dbReference>
<dbReference type="EC" id="3.1.3.2" evidence="3"/>
<dbReference type="eggNOG" id="KOG1378">
    <property type="taxonomic scope" value="Eukaryota"/>
</dbReference>
<evidence type="ECO:0000313" key="7">
    <source>
        <dbReference type="EnsemblMetazoa" id="tetur26g01480.1"/>
    </source>
</evidence>
<sequence>MLLYYLLASLASLTFTNGFKEGLSISTIYQQPEQVHLSLGVNPSEMIVTWTTFDPISLPSAAYGISTLNETTYGYSTKFVDGGSEKRVMYIHRVTMNNLKPDQKYVYRVGSDAGWSEIFWFKTIKDGVDWSPTLAVFGDLGNDNGKSIPKLQQDSQDGAFDAILHVGDFAYDLDSDNARVGDQFMRQVEPFAAYVPYMATPGNHEQAYNFSNYVNRFTMVDTRSKEINNHFYSYNIGPAHFISFSTEFYFFFEYGWSQLYTQFKWLEEDLIEANKPENRAVRPWIITLGHRPMYCNSLTKDDCTFRESRIRKGIPVVYELGLEDLFYKYGVDLEIWGHEHFYERLWPIYNLKVYNGSLDEPYTNPSAPVHITTGSAGCQEGLNPPVSDPTDWSAVRIEDYGFSRMKIHNRTHLTFEQLSVDQDHKIVDSITIIKDKHEPYPARKATHN</sequence>
<dbReference type="Pfam" id="PF00149">
    <property type="entry name" value="Metallophos"/>
    <property type="match status" value="1"/>
</dbReference>
<name>T1KXV2_TETUR</name>
<evidence type="ECO:0000256" key="3">
    <source>
        <dbReference type="RuleBase" id="RU361203"/>
    </source>
</evidence>
<dbReference type="InterPro" id="IPR029052">
    <property type="entry name" value="Metallo-depent_PP-like"/>
</dbReference>